<comment type="caution">
    <text evidence="1">The sequence shown here is derived from an EMBL/GenBank/DDBJ whole genome shotgun (WGS) entry which is preliminary data.</text>
</comment>
<name>A0AA43S5X2_9BURK</name>
<sequence length="110" mass="12933">MQSVKPNPSLSMRVLARKADAEKYEKLGRLHRHALILLRSDRRNDVVHQAEVRIRMWEEKELCSRFYIDSWRRLINADPSEMEQEVCGDAPQAHALAQNSPFSFLMKEVR</sequence>
<dbReference type="EMBL" id="JARXYA010000032">
    <property type="protein sequence ID" value="MDH6505029.1"/>
    <property type="molecule type" value="Genomic_DNA"/>
</dbReference>
<evidence type="ECO:0000313" key="2">
    <source>
        <dbReference type="Proteomes" id="UP001161160"/>
    </source>
</evidence>
<dbReference type="AlphaFoldDB" id="A0AA43S5X2"/>
<dbReference type="Proteomes" id="UP001161160">
    <property type="component" value="Unassembled WGS sequence"/>
</dbReference>
<reference evidence="1" key="1">
    <citation type="submission" date="2023-04" db="EMBL/GenBank/DDBJ databases">
        <title>Genome Encyclopedia of Bacteria and Archaea VI: Functional Genomics of Type Strains.</title>
        <authorList>
            <person name="Whitman W."/>
        </authorList>
    </citation>
    <scope>NUCLEOTIDE SEQUENCE</scope>
    <source>
        <strain evidence="1">Enz.4-51</strain>
    </source>
</reference>
<keyword evidence="2" id="KW-1185">Reference proteome</keyword>
<protein>
    <submittedName>
        <fullName evidence="1">Uncharacterized protein</fullName>
    </submittedName>
</protein>
<evidence type="ECO:0000313" key="1">
    <source>
        <dbReference type="EMBL" id="MDH6505029.1"/>
    </source>
</evidence>
<dbReference type="RefSeq" id="WP_216228132.1">
    <property type="nucleotide sequence ID" value="NZ_JARXXW010000031.1"/>
</dbReference>
<accession>A0AA43S5X2</accession>
<proteinExistence type="predicted"/>
<gene>
    <name evidence="1" type="ORF">M2127_002359</name>
</gene>
<organism evidence="1 2">
    <name type="scientific">Polynucleobacter sphagniphilus</name>
    <dbReference type="NCBI Taxonomy" id="1743169"/>
    <lineage>
        <taxon>Bacteria</taxon>
        <taxon>Pseudomonadati</taxon>
        <taxon>Pseudomonadota</taxon>
        <taxon>Betaproteobacteria</taxon>
        <taxon>Burkholderiales</taxon>
        <taxon>Burkholderiaceae</taxon>
        <taxon>Polynucleobacter</taxon>
    </lineage>
</organism>